<dbReference type="PANTHER" id="PTHR10126">
    <property type="entry name" value="TATA-BOX BINDING PROTEIN"/>
    <property type="match status" value="1"/>
</dbReference>
<accession>A0A132ABW2</accession>
<keyword evidence="6" id="KW-0238">DNA-binding</keyword>
<dbReference type="FunFam" id="3.30.310.10:FF:000005">
    <property type="entry name" value="TATA box-binding protein-like 1"/>
    <property type="match status" value="1"/>
</dbReference>
<keyword evidence="4" id="KW-0963">Cytoplasm</keyword>
<dbReference type="GO" id="GO:0005737">
    <property type="term" value="C:cytoplasm"/>
    <property type="evidence" value="ECO:0007669"/>
    <property type="project" value="UniProtKB-SubCell"/>
</dbReference>
<evidence type="ECO:0000256" key="10">
    <source>
        <dbReference type="ARBA" id="ARBA00033173"/>
    </source>
</evidence>
<evidence type="ECO:0000256" key="9">
    <source>
        <dbReference type="ARBA" id="ARBA00023474"/>
    </source>
</evidence>
<dbReference type="PRINTS" id="PR00686">
    <property type="entry name" value="TIFACTORIID"/>
</dbReference>
<evidence type="ECO:0000256" key="3">
    <source>
        <dbReference type="ARBA" id="ARBA00005560"/>
    </source>
</evidence>
<dbReference type="OrthoDB" id="2127950at2759"/>
<evidence type="ECO:0000313" key="12">
    <source>
        <dbReference type="Proteomes" id="UP000616769"/>
    </source>
</evidence>
<comment type="caution">
    <text evidence="11">The sequence shown here is derived from an EMBL/GenBank/DDBJ whole genome shotgun (WGS) entry which is preliminary data.</text>
</comment>
<name>A0A132ABW2_SARSC</name>
<dbReference type="GO" id="GO:0003677">
    <property type="term" value="F:DNA binding"/>
    <property type="evidence" value="ECO:0007669"/>
    <property type="project" value="UniProtKB-KW"/>
</dbReference>
<evidence type="ECO:0000256" key="2">
    <source>
        <dbReference type="ARBA" id="ARBA00004496"/>
    </source>
</evidence>
<dbReference type="AlphaFoldDB" id="A0A132ABW2"/>
<keyword evidence="5" id="KW-0805">Transcription regulation</keyword>
<dbReference type="GO" id="GO:0006352">
    <property type="term" value="P:DNA-templated transcription initiation"/>
    <property type="evidence" value="ECO:0007669"/>
    <property type="project" value="InterPro"/>
</dbReference>
<sequence length="347" mass="38548">MIATSNFVNSMHNGTVNNTATLTNVSSLSPNGENNLASNQATTTAAIIIANSDSTLLADARLLNCNPSQQQDINHNYTYSTTIINSNDTIAEIDRISDNNIDDRQSQAIQEVEEDEQSNNEETVDITISNVVSNFSVRCHLNLRQIATRGSNVVYKREQSISIGFDIQIILMKLRQPQVTASIWSSGKITCTGATTEEQAKCASRKIARSLQKLGFRVKFSSYRVVNVLGACRLPFGIKIHEFSDVHRPIASYEPELHPGVTYRIKDLKATLKIFQTGSITITAPSIRNVQLAVEHIYPLVHEFRKPKPYIKTVSDGNDENKTNDQNKYATADIDTDNDDFEAIHSI</sequence>
<evidence type="ECO:0000256" key="6">
    <source>
        <dbReference type="ARBA" id="ARBA00023125"/>
    </source>
</evidence>
<dbReference type="InterPro" id="IPR012295">
    <property type="entry name" value="TBP_dom_sf"/>
</dbReference>
<keyword evidence="7" id="KW-0804">Transcription</keyword>
<proteinExistence type="inferred from homology"/>
<dbReference type="Gene3D" id="3.30.310.10">
    <property type="entry name" value="TATA-Binding Protein"/>
    <property type="match status" value="2"/>
</dbReference>
<dbReference type="FunFam" id="3.30.310.10:FF:000009">
    <property type="entry name" value="TatA box-binding protein-like protein 1"/>
    <property type="match status" value="1"/>
</dbReference>
<evidence type="ECO:0000256" key="7">
    <source>
        <dbReference type="ARBA" id="ARBA00023163"/>
    </source>
</evidence>
<evidence type="ECO:0000256" key="5">
    <source>
        <dbReference type="ARBA" id="ARBA00023015"/>
    </source>
</evidence>
<reference evidence="11 12" key="1">
    <citation type="journal article" date="2015" name="Parasit. Vectors">
        <title>Draft genome of the scabies mite.</title>
        <authorList>
            <person name="Rider S.D.Jr."/>
            <person name="Morgan M.S."/>
            <person name="Arlian L.G."/>
        </authorList>
    </citation>
    <scope>NUCLEOTIDE SEQUENCE [LARGE SCALE GENOMIC DNA]</scope>
    <source>
        <strain evidence="11">Arlian Lab</strain>
    </source>
</reference>
<dbReference type="CDD" id="cd04517">
    <property type="entry name" value="TLF"/>
    <property type="match status" value="1"/>
</dbReference>
<comment type="similarity">
    <text evidence="3">Belongs to the TBP family.</text>
</comment>
<dbReference type="SUPFAM" id="SSF55945">
    <property type="entry name" value="TATA-box binding protein-like"/>
    <property type="match status" value="2"/>
</dbReference>
<comment type="subcellular location">
    <subcellularLocation>
        <location evidence="2">Cytoplasm</location>
    </subcellularLocation>
    <subcellularLocation>
        <location evidence="1">Nucleus</location>
    </subcellularLocation>
</comment>
<dbReference type="Pfam" id="PF00352">
    <property type="entry name" value="TBP"/>
    <property type="match status" value="2"/>
</dbReference>
<dbReference type="Proteomes" id="UP000616769">
    <property type="component" value="Unassembled WGS sequence"/>
</dbReference>
<evidence type="ECO:0000256" key="4">
    <source>
        <dbReference type="ARBA" id="ARBA00022490"/>
    </source>
</evidence>
<gene>
    <name evidence="11" type="ORF">QR98_0070050</name>
</gene>
<evidence type="ECO:0000256" key="8">
    <source>
        <dbReference type="ARBA" id="ARBA00023242"/>
    </source>
</evidence>
<evidence type="ECO:0000256" key="1">
    <source>
        <dbReference type="ARBA" id="ARBA00004123"/>
    </source>
</evidence>
<dbReference type="GO" id="GO:0005634">
    <property type="term" value="C:nucleus"/>
    <property type="evidence" value="ECO:0007669"/>
    <property type="project" value="UniProtKB-SubCell"/>
</dbReference>
<dbReference type="EMBL" id="JXLN01012453">
    <property type="protein sequence ID" value="KPM08484.1"/>
    <property type="molecule type" value="Genomic_DNA"/>
</dbReference>
<dbReference type="InterPro" id="IPR000814">
    <property type="entry name" value="TBP"/>
</dbReference>
<evidence type="ECO:0000313" key="11">
    <source>
        <dbReference type="EMBL" id="KPM08484.1"/>
    </source>
</evidence>
<protein>
    <recommendedName>
        <fullName evidence="9">TATA box-binding protein-like 1</fullName>
    </recommendedName>
    <alternativeName>
        <fullName evidence="10">TBP-like factor</fullName>
    </alternativeName>
</protein>
<dbReference type="VEuPathDB" id="VectorBase:SSCA007606"/>
<keyword evidence="8" id="KW-0539">Nucleus</keyword>
<organism evidence="11 12">
    <name type="scientific">Sarcoptes scabiei</name>
    <name type="common">Itch mite</name>
    <name type="synonym">Acarus scabiei</name>
    <dbReference type="NCBI Taxonomy" id="52283"/>
    <lineage>
        <taxon>Eukaryota</taxon>
        <taxon>Metazoa</taxon>
        <taxon>Ecdysozoa</taxon>
        <taxon>Arthropoda</taxon>
        <taxon>Chelicerata</taxon>
        <taxon>Arachnida</taxon>
        <taxon>Acari</taxon>
        <taxon>Acariformes</taxon>
        <taxon>Sarcoptiformes</taxon>
        <taxon>Astigmata</taxon>
        <taxon>Psoroptidia</taxon>
        <taxon>Sarcoptoidea</taxon>
        <taxon>Sarcoptidae</taxon>
        <taxon>Sarcoptinae</taxon>
        <taxon>Sarcoptes</taxon>
    </lineage>
</organism>
<dbReference type="InterPro" id="IPR015445">
    <property type="entry name" value="TBP-like"/>
</dbReference>